<accession>A0AAF0PNV9</accession>
<gene>
    <name evidence="2" type="ORF">MTR67_001572</name>
</gene>
<name>A0AAF0PNV9_SOLVR</name>
<proteinExistence type="predicted"/>
<evidence type="ECO:0000313" key="3">
    <source>
        <dbReference type="Proteomes" id="UP001234989"/>
    </source>
</evidence>
<dbReference type="Proteomes" id="UP001234989">
    <property type="component" value="Chromosome 1"/>
</dbReference>
<reference evidence="2" key="1">
    <citation type="submission" date="2023-08" db="EMBL/GenBank/DDBJ databases">
        <title>A de novo genome assembly of Solanum verrucosum Schlechtendal, a Mexican diploid species geographically isolated from the other diploid A-genome species in potato relatives.</title>
        <authorList>
            <person name="Hosaka K."/>
        </authorList>
    </citation>
    <scope>NUCLEOTIDE SEQUENCE</scope>
    <source>
        <tissue evidence="2">Young leaves</tissue>
    </source>
</reference>
<feature type="compositionally biased region" description="Basic and acidic residues" evidence="1">
    <location>
        <begin position="82"/>
        <end position="91"/>
    </location>
</feature>
<protein>
    <submittedName>
        <fullName evidence="2">Uncharacterized protein</fullName>
    </submittedName>
</protein>
<keyword evidence="3" id="KW-1185">Reference proteome</keyword>
<sequence>MMVILHSQGSVEVIVLKSGHKGRDCPILSAKGREGRQVQSSGSGPCAPKQCLFYAPRTRQDHAGSPDAPVESYPSSTAGPRDPSRAVDHLTGRNGVRGNQEKFTRTRHQTTGPFTGRGPDDGPGWCPWKATPEPVATGRKTTTSLTIMPPHRAYARNANANAHNANTTPLVPYQEVLNVEFRNTIHLLAQSMTNQNN</sequence>
<organism evidence="2 3">
    <name type="scientific">Solanum verrucosum</name>
    <dbReference type="NCBI Taxonomy" id="315347"/>
    <lineage>
        <taxon>Eukaryota</taxon>
        <taxon>Viridiplantae</taxon>
        <taxon>Streptophyta</taxon>
        <taxon>Embryophyta</taxon>
        <taxon>Tracheophyta</taxon>
        <taxon>Spermatophyta</taxon>
        <taxon>Magnoliopsida</taxon>
        <taxon>eudicotyledons</taxon>
        <taxon>Gunneridae</taxon>
        <taxon>Pentapetalae</taxon>
        <taxon>asterids</taxon>
        <taxon>lamiids</taxon>
        <taxon>Solanales</taxon>
        <taxon>Solanaceae</taxon>
        <taxon>Solanoideae</taxon>
        <taxon>Solaneae</taxon>
        <taxon>Solanum</taxon>
    </lineage>
</organism>
<evidence type="ECO:0000313" key="2">
    <source>
        <dbReference type="EMBL" id="WMV08187.1"/>
    </source>
</evidence>
<dbReference type="AlphaFoldDB" id="A0AAF0PNV9"/>
<feature type="region of interest" description="Disordered" evidence="1">
    <location>
        <begin position="59"/>
        <end position="97"/>
    </location>
</feature>
<evidence type="ECO:0000256" key="1">
    <source>
        <dbReference type="SAM" id="MobiDB-lite"/>
    </source>
</evidence>
<dbReference type="EMBL" id="CP133612">
    <property type="protein sequence ID" value="WMV08187.1"/>
    <property type="molecule type" value="Genomic_DNA"/>
</dbReference>